<dbReference type="OrthoDB" id="5389296at2759"/>
<feature type="region of interest" description="Disordered" evidence="1">
    <location>
        <begin position="1"/>
        <end position="87"/>
    </location>
</feature>
<sequence length="377" mass="40841">MPEPENTPAPTRRFLPPSSSSTAKSIGLSSARRNPFQSSRSTQPPSATPSFTATPRFQRPSPRIKDDIQTNFDEGTDPALLSKDDLSIARGDIIDLDDDVDRGALSPLYDRGVRAAEHEQDHVESEASPLQYRLRKSAPATKRRKVSHPGPGASVIEPIAISSSPDDDGPGDVSLQAGTNSPSSQSDLDDNLGQSTGLAAVSESSKIARFRPVAQGFSPPSPVSRTIFKVVPEDQTHGSGGSGPVLPDIFSPSRRKGKRDYILGGSAHLVRSWVLDIATQESHAESLSEEMLLIAEVENDLSGRFVVVSDEKGRRWLLPEQQHEKSSRSSTFFDWSELRPGSQVLIKGRATRWPLDLESQGLENVVVAAHWELVSAG</sequence>
<feature type="compositionally biased region" description="Low complexity" evidence="1">
    <location>
        <begin position="41"/>
        <end position="55"/>
    </location>
</feature>
<keyword evidence="3" id="KW-1185">Reference proteome</keyword>
<feature type="region of interest" description="Disordered" evidence="1">
    <location>
        <begin position="113"/>
        <end position="194"/>
    </location>
</feature>
<dbReference type="AlphaFoldDB" id="A0A0D2HSF1"/>
<dbReference type="VEuPathDB" id="FungiDB:Z519_11950"/>
<dbReference type="HOGENOM" id="CLU_805504_0_0_1"/>
<organism evidence="2 3">
    <name type="scientific">Cladophialophora bantiana (strain ATCC 10958 / CBS 173.52 / CDC B-1940 / NIH 8579)</name>
    <name type="common">Xylohypha bantiana</name>
    <dbReference type="NCBI Taxonomy" id="1442370"/>
    <lineage>
        <taxon>Eukaryota</taxon>
        <taxon>Fungi</taxon>
        <taxon>Dikarya</taxon>
        <taxon>Ascomycota</taxon>
        <taxon>Pezizomycotina</taxon>
        <taxon>Eurotiomycetes</taxon>
        <taxon>Chaetothyriomycetidae</taxon>
        <taxon>Chaetothyriales</taxon>
        <taxon>Herpotrichiellaceae</taxon>
        <taxon>Cladophialophora</taxon>
    </lineage>
</organism>
<accession>A0A0D2HSF1</accession>
<feature type="compositionally biased region" description="Basic and acidic residues" evidence="1">
    <location>
        <begin position="113"/>
        <end position="125"/>
    </location>
</feature>
<feature type="compositionally biased region" description="Polar residues" evidence="1">
    <location>
        <begin position="17"/>
        <end position="40"/>
    </location>
</feature>
<feature type="compositionally biased region" description="Basic residues" evidence="1">
    <location>
        <begin position="133"/>
        <end position="147"/>
    </location>
</feature>
<feature type="compositionally biased region" description="Polar residues" evidence="1">
    <location>
        <begin position="176"/>
        <end position="194"/>
    </location>
</feature>
<protein>
    <submittedName>
        <fullName evidence="2">Uncharacterized protein</fullName>
    </submittedName>
</protein>
<evidence type="ECO:0000313" key="2">
    <source>
        <dbReference type="EMBL" id="KIW87314.1"/>
    </source>
</evidence>
<proteinExistence type="predicted"/>
<reference evidence="2" key="1">
    <citation type="submission" date="2015-01" db="EMBL/GenBank/DDBJ databases">
        <title>The Genome Sequence of Cladophialophora bantiana CBS 173.52.</title>
        <authorList>
            <consortium name="The Broad Institute Genomics Platform"/>
            <person name="Cuomo C."/>
            <person name="de Hoog S."/>
            <person name="Gorbushina A."/>
            <person name="Stielow B."/>
            <person name="Teixiera M."/>
            <person name="Abouelleil A."/>
            <person name="Chapman S.B."/>
            <person name="Priest M."/>
            <person name="Young S.K."/>
            <person name="Wortman J."/>
            <person name="Nusbaum C."/>
            <person name="Birren B."/>
        </authorList>
    </citation>
    <scope>NUCLEOTIDE SEQUENCE [LARGE SCALE GENOMIC DNA]</scope>
    <source>
        <strain evidence="2">CBS 173.52</strain>
    </source>
</reference>
<gene>
    <name evidence="2" type="ORF">Z519_11950</name>
</gene>
<dbReference type="RefSeq" id="XP_016613983.1">
    <property type="nucleotide sequence ID" value="XM_016769658.1"/>
</dbReference>
<evidence type="ECO:0000313" key="3">
    <source>
        <dbReference type="Proteomes" id="UP000053789"/>
    </source>
</evidence>
<dbReference type="Proteomes" id="UP000053789">
    <property type="component" value="Unassembled WGS sequence"/>
</dbReference>
<evidence type="ECO:0000256" key="1">
    <source>
        <dbReference type="SAM" id="MobiDB-lite"/>
    </source>
</evidence>
<name>A0A0D2HSF1_CLAB1</name>
<dbReference type="GeneID" id="27704878"/>
<dbReference type="EMBL" id="KN847004">
    <property type="protein sequence ID" value="KIW87314.1"/>
    <property type="molecule type" value="Genomic_DNA"/>
</dbReference>